<evidence type="ECO:0000256" key="3">
    <source>
        <dbReference type="ARBA" id="ARBA00004625"/>
    </source>
</evidence>
<dbReference type="GO" id="GO:0043657">
    <property type="term" value="C:host cell"/>
    <property type="evidence" value="ECO:0007669"/>
    <property type="project" value="GOC"/>
</dbReference>
<dbReference type="RefSeq" id="YP_009362019.1">
    <property type="nucleotide sequence ID" value="NC_034456.1"/>
</dbReference>
<keyword evidence="5" id="KW-1163">Viral penetration into host nucleus</keyword>
<evidence type="ECO:0000256" key="1">
    <source>
        <dbReference type="ARBA" id="ARBA00004147"/>
    </source>
</evidence>
<evidence type="ECO:0000256" key="12">
    <source>
        <dbReference type="ARBA" id="ARBA00023125"/>
    </source>
</evidence>
<dbReference type="OrthoDB" id="6378at10239"/>
<feature type="region of interest" description="Disordered" evidence="19">
    <location>
        <begin position="308"/>
        <end position="340"/>
    </location>
</feature>
<dbReference type="Pfam" id="PF00761">
    <property type="entry name" value="Polyoma_coat2"/>
    <property type="match status" value="1"/>
</dbReference>
<dbReference type="InterPro" id="IPR001070">
    <property type="entry name" value="Polyoma_coat_VP2"/>
</dbReference>
<organism evidence="20">
    <name type="scientific">Betapolyomavirus canis</name>
    <dbReference type="NCBI Taxonomy" id="1980633"/>
    <lineage>
        <taxon>Viruses</taxon>
        <taxon>Monodnaviria</taxon>
        <taxon>Shotokuvirae</taxon>
        <taxon>Cossaviricota</taxon>
        <taxon>Papovaviricetes</taxon>
        <taxon>Sepolyvirales</taxon>
        <taxon>Polyomaviridae</taxon>
        <taxon>Betapolyomavirus</taxon>
    </lineage>
</organism>
<keyword evidence="12" id="KW-0238">DNA-binding</keyword>
<dbReference type="GeneID" id="37628263"/>
<proteinExistence type="inferred from homology"/>
<evidence type="ECO:0000256" key="6">
    <source>
        <dbReference type="ARBA" id="ARBA00022561"/>
    </source>
</evidence>
<evidence type="ECO:0000256" key="19">
    <source>
        <dbReference type="SAM" id="MobiDB-lite"/>
    </source>
</evidence>
<dbReference type="PIRSF" id="PIRSF003377">
    <property type="entry name" value="Polyoma_coat2"/>
    <property type="match status" value="1"/>
</dbReference>
<evidence type="ECO:0000313" key="21">
    <source>
        <dbReference type="Proteomes" id="UP000201340"/>
    </source>
</evidence>
<keyword evidence="8" id="KW-0519">Myristate</keyword>
<dbReference type="GO" id="GO:0075732">
    <property type="term" value="P:viral penetration into host nucleus"/>
    <property type="evidence" value="ECO:0007669"/>
    <property type="project" value="UniProtKB-KW"/>
</dbReference>
<sequence length="340" mass="36539">MGGIISALAEVVELATVAGVSAEAIVSGEAIGLLEAEITSLGITEGVTTSEALALMGLPGEGTIAGNALAALSAAPGLVEEAIGTAGLIQTATGASSFVAAGVKAFGYSNEIPVQNMALVQWVPEQVDILFPGVNWLVRNIHYFNPAIWAQEAFRVVWQQIQRETVRQIAYEANRAVQERGQEVGQQLGQLAVDGIARVIENGQWVLSTTPERIASGVSSAYQGLASYYGQLTHIRPSQQSQVARSLQVGQQAGPISFTTPQSGEFIKQYDSPGGAEQRRCPNWLLPLILGFYNTPVWTAAKKKVEETKPKNVYRKRKSSASSKTNYKRRRISTRVKNRA</sequence>
<keyword evidence="11" id="KW-0426">Late protein</keyword>
<keyword evidence="10" id="KW-1043">Host membrane</keyword>
<evidence type="ECO:0000256" key="17">
    <source>
        <dbReference type="ARBA" id="ARBA00034499"/>
    </source>
</evidence>
<evidence type="ECO:0000256" key="18">
    <source>
        <dbReference type="PIRNR" id="PIRNR003377"/>
    </source>
</evidence>
<evidence type="ECO:0000256" key="16">
    <source>
        <dbReference type="ARBA" id="ARBA00023296"/>
    </source>
</evidence>
<evidence type="ECO:0000256" key="8">
    <source>
        <dbReference type="ARBA" id="ARBA00022707"/>
    </source>
</evidence>
<keyword evidence="6 18" id="KW-0167">Capsid protein</keyword>
<evidence type="ECO:0000256" key="4">
    <source>
        <dbReference type="ARBA" id="ARBA00006444"/>
    </source>
</evidence>
<keyword evidence="7" id="KW-1048">Host nucleus</keyword>
<dbReference type="KEGG" id="vg:37628263"/>
<comment type="subcellular location">
    <subcellularLocation>
        <location evidence="3">Host endoplasmic reticulum membrane</location>
    </subcellularLocation>
    <subcellularLocation>
        <location evidence="1">Host nucleus</location>
    </subcellularLocation>
    <subcellularLocation>
        <location evidence="2">Virion</location>
    </subcellularLocation>
</comment>
<protein>
    <recommendedName>
        <fullName evidence="18">Minor capsid protein</fullName>
    </recommendedName>
</protein>
<evidence type="ECO:0000256" key="9">
    <source>
        <dbReference type="ARBA" id="ARBA00022844"/>
    </source>
</evidence>
<dbReference type="EMBL" id="KY341899">
    <property type="protein sequence ID" value="ARK19239.1"/>
    <property type="molecule type" value="Genomic_DNA"/>
</dbReference>
<feature type="compositionally biased region" description="Basic residues" evidence="19">
    <location>
        <begin position="326"/>
        <end position="340"/>
    </location>
</feature>
<comment type="similarity">
    <text evidence="4 18">Belongs to the polyomaviruses capsid protein VP2 family.</text>
</comment>
<evidence type="ECO:0000256" key="5">
    <source>
        <dbReference type="ARBA" id="ARBA00022524"/>
    </source>
</evidence>
<keyword evidence="13" id="KW-0472">Membrane</keyword>
<evidence type="ECO:0000256" key="15">
    <source>
        <dbReference type="ARBA" id="ARBA00023288"/>
    </source>
</evidence>
<evidence type="ECO:0000256" key="11">
    <source>
        <dbReference type="ARBA" id="ARBA00022921"/>
    </source>
</evidence>
<evidence type="ECO:0000256" key="13">
    <source>
        <dbReference type="ARBA" id="ARBA00023136"/>
    </source>
</evidence>
<keyword evidence="15" id="KW-0449">Lipoprotein</keyword>
<accession>A0A1W6EU83</accession>
<keyword evidence="14" id="KW-1038">Host endoplasmic reticulum</keyword>
<dbReference type="GO" id="GO:0044167">
    <property type="term" value="C:host cell endoplasmic reticulum membrane"/>
    <property type="evidence" value="ECO:0007669"/>
    <property type="project" value="UniProtKB-SubCell"/>
</dbReference>
<dbReference type="GO" id="GO:0046718">
    <property type="term" value="P:symbiont entry into host cell"/>
    <property type="evidence" value="ECO:0007669"/>
    <property type="project" value="UniProtKB-KW"/>
</dbReference>
<reference evidence="20" key="1">
    <citation type="submission" date="2016-12" db="EMBL/GenBank/DDBJ databases">
        <title>Identification of novel Betapolyomaviruses in respiratory secretions of domestic dogs with pulmonary disease.</title>
        <authorList>
            <person name="Leutenegger C."/>
            <person name="Kapusinszky B."/>
            <person name="Phan T."/>
            <person name="Pesavento P."/>
            <person name="Delwart E.L."/>
        </authorList>
    </citation>
    <scope>NUCLEOTIDE SEQUENCE [LARGE SCALE GENOMIC DNA]</scope>
    <source>
        <strain evidence="20">R006926 CT2015</strain>
    </source>
</reference>
<dbReference type="GO" id="GO:0042025">
    <property type="term" value="C:host cell nucleus"/>
    <property type="evidence" value="ECO:0007669"/>
    <property type="project" value="UniProtKB-SubCell"/>
</dbReference>
<keyword evidence="16" id="KW-1160">Virus entry into host cell</keyword>
<evidence type="ECO:0000256" key="14">
    <source>
        <dbReference type="ARBA" id="ARBA00023184"/>
    </source>
</evidence>
<comment type="subunit">
    <text evidence="17">Forms homooligomers, and heterooligomers with VP3 in the endoplasmic reticulum membrane. Interacts (via D1 domain) with VP1.</text>
</comment>
<evidence type="ECO:0000256" key="7">
    <source>
        <dbReference type="ARBA" id="ARBA00022562"/>
    </source>
</evidence>
<keyword evidence="21" id="KW-1185">Reference proteome</keyword>
<dbReference type="Proteomes" id="UP000201340">
    <property type="component" value="Segment"/>
</dbReference>
<dbReference type="GO" id="GO:0019028">
    <property type="term" value="C:viral capsid"/>
    <property type="evidence" value="ECO:0007669"/>
    <property type="project" value="UniProtKB-UniRule"/>
</dbReference>
<evidence type="ECO:0000313" key="20">
    <source>
        <dbReference type="EMBL" id="ARK19239.1"/>
    </source>
</evidence>
<evidence type="ECO:0000256" key="2">
    <source>
        <dbReference type="ARBA" id="ARBA00004328"/>
    </source>
</evidence>
<name>A0A1W6EU83_9POLY</name>
<dbReference type="GO" id="GO:0003677">
    <property type="term" value="F:DNA binding"/>
    <property type="evidence" value="ECO:0007669"/>
    <property type="project" value="UniProtKB-KW"/>
</dbReference>
<evidence type="ECO:0000256" key="10">
    <source>
        <dbReference type="ARBA" id="ARBA00022870"/>
    </source>
</evidence>
<keyword evidence="9 18" id="KW-0946">Virion</keyword>
<dbReference type="GO" id="GO:0005198">
    <property type="term" value="F:structural molecule activity"/>
    <property type="evidence" value="ECO:0007669"/>
    <property type="project" value="UniProtKB-UniRule"/>
</dbReference>